<dbReference type="VEuPathDB" id="TrichDB:TRFO_42232"/>
<gene>
    <name evidence="2" type="ORF">TRFO_42232</name>
</gene>
<dbReference type="PROSITE" id="PS50235">
    <property type="entry name" value="USP_3"/>
    <property type="match status" value="1"/>
</dbReference>
<dbReference type="GO" id="GO:0004843">
    <property type="term" value="F:cysteine-type deubiquitinase activity"/>
    <property type="evidence" value="ECO:0007669"/>
    <property type="project" value="InterPro"/>
</dbReference>
<dbReference type="InterPro" id="IPR018200">
    <property type="entry name" value="USP_CS"/>
</dbReference>
<dbReference type="SUPFAM" id="SSF54001">
    <property type="entry name" value="Cysteine proteinases"/>
    <property type="match status" value="1"/>
</dbReference>
<dbReference type="OrthoDB" id="289038at2759"/>
<feature type="domain" description="USP" evidence="1">
    <location>
        <begin position="30"/>
        <end position="331"/>
    </location>
</feature>
<keyword evidence="3" id="KW-1185">Reference proteome</keyword>
<dbReference type="Pfam" id="PF00443">
    <property type="entry name" value="UCH"/>
    <property type="match status" value="1"/>
</dbReference>
<dbReference type="GO" id="GO:0005634">
    <property type="term" value="C:nucleus"/>
    <property type="evidence" value="ECO:0007669"/>
    <property type="project" value="TreeGrafter"/>
</dbReference>
<dbReference type="InterPro" id="IPR050164">
    <property type="entry name" value="Peptidase_C19"/>
</dbReference>
<dbReference type="Proteomes" id="UP000179807">
    <property type="component" value="Unassembled WGS sequence"/>
</dbReference>
<protein>
    <recommendedName>
        <fullName evidence="1">USP domain-containing protein</fullName>
    </recommendedName>
</protein>
<comment type="caution">
    <text evidence="2">The sequence shown here is derived from an EMBL/GenBank/DDBJ whole genome shotgun (WGS) entry which is preliminary data.</text>
</comment>
<dbReference type="Gene3D" id="3.90.70.10">
    <property type="entry name" value="Cysteine proteinases"/>
    <property type="match status" value="1"/>
</dbReference>
<organism evidence="2 3">
    <name type="scientific">Tritrichomonas foetus</name>
    <dbReference type="NCBI Taxonomy" id="1144522"/>
    <lineage>
        <taxon>Eukaryota</taxon>
        <taxon>Metamonada</taxon>
        <taxon>Parabasalia</taxon>
        <taxon>Tritrichomonadida</taxon>
        <taxon>Tritrichomonadidae</taxon>
        <taxon>Tritrichomonas</taxon>
    </lineage>
</organism>
<proteinExistence type="predicted"/>
<dbReference type="EMBL" id="MLAK01000175">
    <property type="protein sequence ID" value="OHT15895.1"/>
    <property type="molecule type" value="Genomic_DNA"/>
</dbReference>
<dbReference type="GO" id="GO:0005829">
    <property type="term" value="C:cytosol"/>
    <property type="evidence" value="ECO:0007669"/>
    <property type="project" value="TreeGrafter"/>
</dbReference>
<dbReference type="PROSITE" id="PS00973">
    <property type="entry name" value="USP_2"/>
    <property type="match status" value="1"/>
</dbReference>
<evidence type="ECO:0000259" key="1">
    <source>
        <dbReference type="PROSITE" id="PS50235"/>
    </source>
</evidence>
<sequence>MNLPDETTLDNDYLNAQPKISLNQISKSFVGLVNQGETCYLNCVIQSLFHLPLFRKAIYSLDTNNSQDSKNDFFLQLQLLFAQLENNHDKPIKTNALTSTLGKKFSGNQQQDLHDFSFFLFDMLSQRIPNTINDLFSGKSQQIITGISEKFTKVDVNKFSDISLNVKEYSSLEESFQAYIESESITYKLSQENRKTKATIQTHIIKMPKILRFHLMRFEYDKTKKKINSFFSFPKRIDVKKYLSAKNKHKGSTVYDLFGVIVHHGSSINGHYFCYIKYPENNWYKFNDSLVVKSNESEAIDDNFGGINNKAYSIFDTNKTYSAYILTYIQIDHINKIFDDVNMTIPLYVLNNLKQNRKSKENSRKIQLYTNNTLILNSTKSVIGLELLSENQSYEPYIIMKETEKVSDIFNKVKNTFGLINTHFSLWQIDFQGKNISMLLHGADEPLQNMDFTDLYANFDDYTEEEYRKNHPKEYGTLIFVYFYFLSSMSPFKYLFSYIIDNKKSISEIKPRVLDEIRNLHHEKSSPKLKCFEYNTFSNSIHEVQDENKCIPFINGTCYIYQFSNEEIRIEKEVDIHYNHVQNKEKLYLLEHISVKPIPRVDNYIIALCNQVTLNFSDNFNHKTTVQLVCPRRLSFEYLKVFLSRVTGVNKFQLFSNLSKNQIQDNHFQTIGAFHDYLESIIDYNDNFTYLLQPLIFITEETEEVCPINVIISYDSIHSDHYERMFLPESLISYRQLLNHIHFSFDKKHTKKDYRVLEICHNRISHVKTLYDTIDKNQEWIRIEVTPKILTNEKTQNIQCRIINVNDQVESLPFLLTIPHNISCKNIKDILLKLEMISNFSSFYFVNNKGKQLQFTDNEIITSKIDDKTMLLIEK</sequence>
<reference evidence="2" key="1">
    <citation type="submission" date="2016-10" db="EMBL/GenBank/DDBJ databases">
        <authorList>
            <person name="Benchimol M."/>
            <person name="Almeida L.G."/>
            <person name="Vasconcelos A.T."/>
            <person name="Perreira-Neves A."/>
            <person name="Rosa I.A."/>
            <person name="Tasca T."/>
            <person name="Bogo M.R."/>
            <person name="de Souza W."/>
        </authorList>
    </citation>
    <scope>NUCLEOTIDE SEQUENCE [LARGE SCALE GENOMIC DNA]</scope>
    <source>
        <strain evidence="2">K</strain>
    </source>
</reference>
<dbReference type="PANTHER" id="PTHR24006">
    <property type="entry name" value="UBIQUITIN CARBOXYL-TERMINAL HYDROLASE"/>
    <property type="match status" value="1"/>
</dbReference>
<accession>A0A1J4KXC9</accession>
<dbReference type="PANTHER" id="PTHR24006:SF644">
    <property type="entry name" value="UBIQUITIN CARBOXYL-TERMINAL HYDROLASE 7"/>
    <property type="match status" value="1"/>
</dbReference>
<dbReference type="InterPro" id="IPR028889">
    <property type="entry name" value="USP"/>
</dbReference>
<dbReference type="InterPro" id="IPR001394">
    <property type="entry name" value="Peptidase_C19_UCH"/>
</dbReference>
<name>A0A1J4KXC9_9EUKA</name>
<dbReference type="GeneID" id="94848909"/>
<evidence type="ECO:0000313" key="3">
    <source>
        <dbReference type="Proteomes" id="UP000179807"/>
    </source>
</evidence>
<dbReference type="RefSeq" id="XP_068369031.1">
    <property type="nucleotide sequence ID" value="XM_068514205.1"/>
</dbReference>
<dbReference type="AlphaFoldDB" id="A0A1J4KXC9"/>
<dbReference type="GO" id="GO:0031647">
    <property type="term" value="P:regulation of protein stability"/>
    <property type="evidence" value="ECO:0007669"/>
    <property type="project" value="TreeGrafter"/>
</dbReference>
<dbReference type="GO" id="GO:0016579">
    <property type="term" value="P:protein deubiquitination"/>
    <property type="evidence" value="ECO:0007669"/>
    <property type="project" value="InterPro"/>
</dbReference>
<dbReference type="InterPro" id="IPR038765">
    <property type="entry name" value="Papain-like_cys_pep_sf"/>
</dbReference>
<evidence type="ECO:0000313" key="2">
    <source>
        <dbReference type="EMBL" id="OHT15895.1"/>
    </source>
</evidence>